<keyword evidence="2 4" id="KW-0808">Transferase</keyword>
<reference evidence="5 6" key="1">
    <citation type="submission" date="2015-07" db="EMBL/GenBank/DDBJ databases">
        <title>Whole genome sequence of Herpetosiphon geysericola DSM 7119.</title>
        <authorList>
            <person name="Hemp J."/>
            <person name="Ward L.M."/>
            <person name="Pace L.A."/>
            <person name="Fischer W.W."/>
        </authorList>
    </citation>
    <scope>NUCLEOTIDE SEQUENCE [LARGE SCALE GENOMIC DNA]</scope>
    <source>
        <strain evidence="5 6">DSM 7119</strain>
    </source>
</reference>
<dbReference type="EMBL" id="LGKP01000040">
    <property type="protein sequence ID" value="KPL80339.1"/>
    <property type="molecule type" value="Genomic_DNA"/>
</dbReference>
<protein>
    <recommendedName>
        <fullName evidence="4">Leucyl/phenylalanyl-tRNA--protein transferase</fullName>
        <ecNumber evidence="4">2.3.2.6</ecNumber>
    </recommendedName>
    <alternativeName>
        <fullName evidence="4">L/F-transferase</fullName>
    </alternativeName>
    <alternativeName>
        <fullName evidence="4">Leucyltransferase</fullName>
    </alternativeName>
    <alternativeName>
        <fullName evidence="4">Phenyalanyltransferase</fullName>
    </alternativeName>
</protein>
<evidence type="ECO:0000256" key="2">
    <source>
        <dbReference type="ARBA" id="ARBA00022679"/>
    </source>
</evidence>
<dbReference type="Gene3D" id="3.40.630.70">
    <property type="entry name" value="Leucyl/phenylalanyl-tRNA-protein transferase, C-terminal domain"/>
    <property type="match status" value="1"/>
</dbReference>
<comment type="catalytic activity">
    <reaction evidence="4">
        <text>N-terminal L-arginyl-[protein] + L-leucyl-tRNA(Leu) = N-terminal L-leucyl-L-arginyl-[protein] + tRNA(Leu) + H(+)</text>
        <dbReference type="Rhea" id="RHEA:50416"/>
        <dbReference type="Rhea" id="RHEA-COMP:9613"/>
        <dbReference type="Rhea" id="RHEA-COMP:9622"/>
        <dbReference type="Rhea" id="RHEA-COMP:12672"/>
        <dbReference type="Rhea" id="RHEA-COMP:12673"/>
        <dbReference type="ChEBI" id="CHEBI:15378"/>
        <dbReference type="ChEBI" id="CHEBI:64719"/>
        <dbReference type="ChEBI" id="CHEBI:78442"/>
        <dbReference type="ChEBI" id="CHEBI:78494"/>
        <dbReference type="ChEBI" id="CHEBI:133044"/>
        <dbReference type="EC" id="2.3.2.6"/>
    </reaction>
</comment>
<keyword evidence="6" id="KW-1185">Reference proteome</keyword>
<dbReference type="PANTHER" id="PTHR30098">
    <property type="entry name" value="LEUCYL/PHENYLALANYL-TRNA--PROTEIN TRANSFERASE"/>
    <property type="match status" value="1"/>
</dbReference>
<evidence type="ECO:0000256" key="3">
    <source>
        <dbReference type="ARBA" id="ARBA00023315"/>
    </source>
</evidence>
<comment type="function">
    <text evidence="4">Functions in the N-end rule pathway of protein degradation where it conjugates Leu, Phe and, less efficiently, Met from aminoacyl-tRNAs to the N-termini of proteins containing an N-terminal arginine or lysine.</text>
</comment>
<dbReference type="InterPro" id="IPR016181">
    <property type="entry name" value="Acyl_CoA_acyltransferase"/>
</dbReference>
<dbReference type="AlphaFoldDB" id="A0A0P6XX38"/>
<dbReference type="NCBIfam" id="TIGR00667">
    <property type="entry name" value="aat"/>
    <property type="match status" value="1"/>
</dbReference>
<sequence>MTKRLSPQLLIYGYAQGVFPMAEDGQIYWYDPDPRAIIPLDERFHVAHSLQRTIRRQSFEIRFDTAFRETMQACAERDETWISQEFIEVYSQLHAGGLAHSVEAWQNGEMVGGLYGVGLAGLFAGESMWSKVRDASKVALVALVERLRAGGFQLLDTQFLTPHLATFGAYEMPRSDYKQLLAEALECSASF</sequence>
<evidence type="ECO:0000313" key="6">
    <source>
        <dbReference type="Proteomes" id="UP000050277"/>
    </source>
</evidence>
<dbReference type="PATRIC" id="fig|70996.4.peg.5166"/>
<dbReference type="HAMAP" id="MF_00688">
    <property type="entry name" value="Leu_Phe_trans"/>
    <property type="match status" value="1"/>
</dbReference>
<evidence type="ECO:0000313" key="5">
    <source>
        <dbReference type="EMBL" id="KPL80339.1"/>
    </source>
</evidence>
<dbReference type="OrthoDB" id="9790282at2"/>
<dbReference type="GO" id="GO:0008914">
    <property type="term" value="F:leucyl-tRNA--protein transferase activity"/>
    <property type="evidence" value="ECO:0007669"/>
    <property type="project" value="UniProtKB-UniRule"/>
</dbReference>
<proteinExistence type="inferred from homology"/>
<dbReference type="SUPFAM" id="SSF55729">
    <property type="entry name" value="Acyl-CoA N-acyltransferases (Nat)"/>
    <property type="match status" value="1"/>
</dbReference>
<comment type="catalytic activity">
    <reaction evidence="4">
        <text>L-phenylalanyl-tRNA(Phe) + an N-terminal L-alpha-aminoacyl-[protein] = an N-terminal L-phenylalanyl-L-alpha-aminoacyl-[protein] + tRNA(Phe)</text>
        <dbReference type="Rhea" id="RHEA:43632"/>
        <dbReference type="Rhea" id="RHEA-COMP:9668"/>
        <dbReference type="Rhea" id="RHEA-COMP:9699"/>
        <dbReference type="Rhea" id="RHEA-COMP:10636"/>
        <dbReference type="Rhea" id="RHEA-COMP:10637"/>
        <dbReference type="ChEBI" id="CHEBI:78442"/>
        <dbReference type="ChEBI" id="CHEBI:78531"/>
        <dbReference type="ChEBI" id="CHEBI:78597"/>
        <dbReference type="ChEBI" id="CHEBI:83561"/>
        <dbReference type="EC" id="2.3.2.6"/>
    </reaction>
</comment>
<dbReference type="GO" id="GO:0030163">
    <property type="term" value="P:protein catabolic process"/>
    <property type="evidence" value="ECO:0007669"/>
    <property type="project" value="UniProtKB-UniRule"/>
</dbReference>
<name>A0A0P6XX38_9CHLR</name>
<dbReference type="InterPro" id="IPR042203">
    <property type="entry name" value="Leu/Phe-tRNA_Trfase_C"/>
</dbReference>
<evidence type="ECO:0000256" key="4">
    <source>
        <dbReference type="HAMAP-Rule" id="MF_00688"/>
    </source>
</evidence>
<gene>
    <name evidence="4" type="primary">aat</name>
    <name evidence="5" type="ORF">SE18_25210</name>
</gene>
<dbReference type="Proteomes" id="UP000050277">
    <property type="component" value="Unassembled WGS sequence"/>
</dbReference>
<keyword evidence="1 4" id="KW-0963">Cytoplasm</keyword>
<keyword evidence="3 4" id="KW-0012">Acyltransferase</keyword>
<dbReference type="GO" id="GO:0005737">
    <property type="term" value="C:cytoplasm"/>
    <property type="evidence" value="ECO:0007669"/>
    <property type="project" value="UniProtKB-SubCell"/>
</dbReference>
<comment type="similarity">
    <text evidence="4">Belongs to the L/F-transferase family.</text>
</comment>
<evidence type="ECO:0000256" key="1">
    <source>
        <dbReference type="ARBA" id="ARBA00022490"/>
    </source>
</evidence>
<comment type="subcellular location">
    <subcellularLocation>
        <location evidence="4">Cytoplasm</location>
    </subcellularLocation>
</comment>
<comment type="catalytic activity">
    <reaction evidence="4">
        <text>N-terminal L-lysyl-[protein] + L-leucyl-tRNA(Leu) = N-terminal L-leucyl-L-lysyl-[protein] + tRNA(Leu) + H(+)</text>
        <dbReference type="Rhea" id="RHEA:12340"/>
        <dbReference type="Rhea" id="RHEA-COMP:9613"/>
        <dbReference type="Rhea" id="RHEA-COMP:9622"/>
        <dbReference type="Rhea" id="RHEA-COMP:12670"/>
        <dbReference type="Rhea" id="RHEA-COMP:12671"/>
        <dbReference type="ChEBI" id="CHEBI:15378"/>
        <dbReference type="ChEBI" id="CHEBI:65249"/>
        <dbReference type="ChEBI" id="CHEBI:78442"/>
        <dbReference type="ChEBI" id="CHEBI:78494"/>
        <dbReference type="ChEBI" id="CHEBI:133043"/>
        <dbReference type="EC" id="2.3.2.6"/>
    </reaction>
</comment>
<dbReference type="Pfam" id="PF03588">
    <property type="entry name" value="Leu_Phe_trans"/>
    <property type="match status" value="1"/>
</dbReference>
<dbReference type="EC" id="2.3.2.6" evidence="4"/>
<dbReference type="RefSeq" id="WP_054537233.1">
    <property type="nucleotide sequence ID" value="NZ_LGKP01000040.1"/>
</dbReference>
<accession>A0A0P6XX38</accession>
<organism evidence="5 6">
    <name type="scientific">Herpetosiphon geysericola</name>
    <dbReference type="NCBI Taxonomy" id="70996"/>
    <lineage>
        <taxon>Bacteria</taxon>
        <taxon>Bacillati</taxon>
        <taxon>Chloroflexota</taxon>
        <taxon>Chloroflexia</taxon>
        <taxon>Herpetosiphonales</taxon>
        <taxon>Herpetosiphonaceae</taxon>
        <taxon>Herpetosiphon</taxon>
    </lineage>
</organism>
<dbReference type="PANTHER" id="PTHR30098:SF2">
    <property type="entry name" value="LEUCYL_PHENYLALANYL-TRNA--PROTEIN TRANSFERASE"/>
    <property type="match status" value="1"/>
</dbReference>
<comment type="caution">
    <text evidence="5">The sequence shown here is derived from an EMBL/GenBank/DDBJ whole genome shotgun (WGS) entry which is preliminary data.</text>
</comment>
<dbReference type="InterPro" id="IPR004616">
    <property type="entry name" value="Leu/Phe-tRNA_Trfase"/>
</dbReference>
<dbReference type="FunFam" id="3.40.630.70:FF:000001">
    <property type="entry name" value="Leucyl/phenylalanyl-tRNA--protein transferase"/>
    <property type="match status" value="1"/>
</dbReference>